<evidence type="ECO:0000313" key="3">
    <source>
        <dbReference type="Proteomes" id="UP000291343"/>
    </source>
</evidence>
<dbReference type="STRING" id="195883.A0A482XAQ4"/>
<evidence type="ECO:0000313" key="2">
    <source>
        <dbReference type="EMBL" id="RZF42904.1"/>
    </source>
</evidence>
<dbReference type="InterPro" id="IPR036691">
    <property type="entry name" value="Endo/exonu/phosph_ase_sf"/>
</dbReference>
<proteinExistence type="predicted"/>
<feature type="region of interest" description="Disordered" evidence="1">
    <location>
        <begin position="1"/>
        <end position="49"/>
    </location>
</feature>
<protein>
    <recommendedName>
        <fullName evidence="4">Endonuclease/exonuclease/phosphatase domain-containing protein</fullName>
    </recommendedName>
</protein>
<reference evidence="2 3" key="1">
    <citation type="journal article" date="2017" name="Gigascience">
        <title>Genome sequence of the small brown planthopper, Laodelphax striatellus.</title>
        <authorList>
            <person name="Zhu J."/>
            <person name="Jiang F."/>
            <person name="Wang X."/>
            <person name="Yang P."/>
            <person name="Bao Y."/>
            <person name="Zhao W."/>
            <person name="Wang W."/>
            <person name="Lu H."/>
            <person name="Wang Q."/>
            <person name="Cui N."/>
            <person name="Li J."/>
            <person name="Chen X."/>
            <person name="Luo L."/>
            <person name="Yu J."/>
            <person name="Kang L."/>
            <person name="Cui F."/>
        </authorList>
    </citation>
    <scope>NUCLEOTIDE SEQUENCE [LARGE SCALE GENOMIC DNA]</scope>
    <source>
        <strain evidence="2">Lst14</strain>
    </source>
</reference>
<dbReference type="SMR" id="A0A482XAQ4"/>
<dbReference type="Proteomes" id="UP000291343">
    <property type="component" value="Unassembled WGS sequence"/>
</dbReference>
<dbReference type="EMBL" id="QKKF02013724">
    <property type="protein sequence ID" value="RZF42904.1"/>
    <property type="molecule type" value="Genomic_DNA"/>
</dbReference>
<dbReference type="AlphaFoldDB" id="A0A482XAQ4"/>
<accession>A0A482XAQ4</accession>
<keyword evidence="3" id="KW-1185">Reference proteome</keyword>
<sequence length="258" mass="29627">MTKLPQVVQSTTHGKVATGLSDSGETGPTRIKSESEHSGKFPNNSKAQKLHWNNECTDTNSTGKLFAVTEELKKQKIQILAVQETRFPDNEIMDYNGFRIFKSGTTRKLEEGQACLVWPFIVEKSSIKSVKSIKSINNRLMILRLNYKNKNYTLINAHAPCNIDNKKNREDVDKYWDRLELEMSKIPSKDVKILLGDFNAQIGREKKYRKIVGLYPAHKNDQQKWYETDPALPTIQHETQLDILSIKPLERKRPGDLL</sequence>
<dbReference type="OrthoDB" id="5828726at2759"/>
<name>A0A482XAQ4_LAOST</name>
<dbReference type="Gene3D" id="3.60.10.10">
    <property type="entry name" value="Endonuclease/exonuclease/phosphatase"/>
    <property type="match status" value="1"/>
</dbReference>
<comment type="caution">
    <text evidence="2">The sequence shown here is derived from an EMBL/GenBank/DDBJ whole genome shotgun (WGS) entry which is preliminary data.</text>
</comment>
<organism evidence="2 3">
    <name type="scientific">Laodelphax striatellus</name>
    <name type="common">Small brown planthopper</name>
    <name type="synonym">Delphax striatella</name>
    <dbReference type="NCBI Taxonomy" id="195883"/>
    <lineage>
        <taxon>Eukaryota</taxon>
        <taxon>Metazoa</taxon>
        <taxon>Ecdysozoa</taxon>
        <taxon>Arthropoda</taxon>
        <taxon>Hexapoda</taxon>
        <taxon>Insecta</taxon>
        <taxon>Pterygota</taxon>
        <taxon>Neoptera</taxon>
        <taxon>Paraneoptera</taxon>
        <taxon>Hemiptera</taxon>
        <taxon>Auchenorrhyncha</taxon>
        <taxon>Fulgoroidea</taxon>
        <taxon>Delphacidae</taxon>
        <taxon>Criomorphinae</taxon>
        <taxon>Laodelphax</taxon>
    </lineage>
</organism>
<dbReference type="InParanoid" id="A0A482XAQ4"/>
<evidence type="ECO:0008006" key="4">
    <source>
        <dbReference type="Google" id="ProtNLM"/>
    </source>
</evidence>
<gene>
    <name evidence="2" type="ORF">LSTR_LSTR003620</name>
</gene>
<evidence type="ECO:0000256" key="1">
    <source>
        <dbReference type="SAM" id="MobiDB-lite"/>
    </source>
</evidence>
<dbReference type="SUPFAM" id="SSF56219">
    <property type="entry name" value="DNase I-like"/>
    <property type="match status" value="1"/>
</dbReference>